<sequence length="147" mass="15853">MKPAHTFRTVITALLMTAAGNGVPHDAACGDISGVDHFGSMVDNEGATHTCLSCHDGIAVKGVDYQLFSRNSHMNALGSHPIDVSYPAEWSGRTNFASSTEILQSGLRLQDGKVTCITCHDLRLQQREHYVPVTMNGSALCLTCHRV</sequence>
<reference evidence="1 2" key="1">
    <citation type="submission" date="2021-05" db="EMBL/GenBank/DDBJ databases">
        <title>The draft genome of Geobacter chapellei DSM 13688.</title>
        <authorList>
            <person name="Xu Z."/>
            <person name="Masuda Y."/>
            <person name="Itoh H."/>
            <person name="Senoo K."/>
        </authorList>
    </citation>
    <scope>NUCLEOTIDE SEQUENCE [LARGE SCALE GENOMIC DNA]</scope>
    <source>
        <strain evidence="1 2">DSM 13688</strain>
    </source>
</reference>
<dbReference type="RefSeq" id="WP_214298484.1">
    <property type="nucleotide sequence ID" value="NZ_JAHDYS010000008.1"/>
</dbReference>
<evidence type="ECO:0008006" key="3">
    <source>
        <dbReference type="Google" id="ProtNLM"/>
    </source>
</evidence>
<keyword evidence="2" id="KW-1185">Reference proteome</keyword>
<proteinExistence type="predicted"/>
<organism evidence="1 2">
    <name type="scientific">Pelotalea chapellei</name>
    <dbReference type="NCBI Taxonomy" id="44671"/>
    <lineage>
        <taxon>Bacteria</taxon>
        <taxon>Pseudomonadati</taxon>
        <taxon>Thermodesulfobacteriota</taxon>
        <taxon>Desulfuromonadia</taxon>
        <taxon>Geobacterales</taxon>
        <taxon>Geobacteraceae</taxon>
        <taxon>Pelotalea</taxon>
    </lineage>
</organism>
<name>A0ABS5U8P0_9BACT</name>
<dbReference type="Proteomes" id="UP000784128">
    <property type="component" value="Unassembled WGS sequence"/>
</dbReference>
<dbReference type="Gene3D" id="1.10.780.10">
    <property type="entry name" value="Hydroxylamine Oxidoreductase, Chain A, domain 1"/>
    <property type="match status" value="1"/>
</dbReference>
<comment type="caution">
    <text evidence="1">The sequence shown here is derived from an EMBL/GenBank/DDBJ whole genome shotgun (WGS) entry which is preliminary data.</text>
</comment>
<gene>
    <name evidence="1" type="ORF">KJB30_09545</name>
</gene>
<accession>A0ABS5U8P0</accession>
<dbReference type="SUPFAM" id="SSF48695">
    <property type="entry name" value="Multiheme cytochromes"/>
    <property type="match status" value="1"/>
</dbReference>
<dbReference type="EMBL" id="JAHDYS010000008">
    <property type="protein sequence ID" value="MBT1072027.1"/>
    <property type="molecule type" value="Genomic_DNA"/>
</dbReference>
<evidence type="ECO:0000313" key="2">
    <source>
        <dbReference type="Proteomes" id="UP000784128"/>
    </source>
</evidence>
<evidence type="ECO:0000313" key="1">
    <source>
        <dbReference type="EMBL" id="MBT1072027.1"/>
    </source>
</evidence>
<protein>
    <recommendedName>
        <fullName evidence="3">Doubled CXXCH motif domain-containing protein</fullName>
    </recommendedName>
</protein>
<dbReference type="InterPro" id="IPR036280">
    <property type="entry name" value="Multihaem_cyt_sf"/>
</dbReference>